<feature type="transmembrane region" description="Helical" evidence="13">
    <location>
        <begin position="46"/>
        <end position="67"/>
    </location>
</feature>
<dbReference type="CDD" id="cd06158">
    <property type="entry name" value="S2P-M50_like_1"/>
    <property type="match status" value="1"/>
</dbReference>
<evidence type="ECO:0000256" key="5">
    <source>
        <dbReference type="ARBA" id="ARBA00022670"/>
    </source>
</evidence>
<keyword evidence="4" id="KW-1003">Cell membrane</keyword>
<keyword evidence="10 13" id="KW-1133">Transmembrane helix</keyword>
<dbReference type="AlphaFoldDB" id="A0A8J8MF18"/>
<feature type="transmembrane region" description="Helical" evidence="13">
    <location>
        <begin position="122"/>
        <end position="139"/>
    </location>
</feature>
<dbReference type="PANTHER" id="PTHR35864:SF1">
    <property type="entry name" value="ZINC METALLOPROTEASE YWHC-RELATED"/>
    <property type="match status" value="1"/>
</dbReference>
<keyword evidence="15" id="KW-1185">Reference proteome</keyword>
<protein>
    <submittedName>
        <fullName evidence="14">Site-2 protease family protein</fullName>
    </submittedName>
</protein>
<evidence type="ECO:0000313" key="15">
    <source>
        <dbReference type="Proteomes" id="UP000677305"/>
    </source>
</evidence>
<evidence type="ECO:0000256" key="7">
    <source>
        <dbReference type="ARBA" id="ARBA00022723"/>
    </source>
</evidence>
<dbReference type="Proteomes" id="UP000677305">
    <property type="component" value="Chromosome"/>
</dbReference>
<dbReference type="KEGG" id="vgu:HYG85_23775"/>
<evidence type="ECO:0000313" key="14">
    <source>
        <dbReference type="EMBL" id="QUH31787.1"/>
    </source>
</evidence>
<feature type="transmembrane region" description="Helical" evidence="13">
    <location>
        <begin position="167"/>
        <end position="189"/>
    </location>
</feature>
<proteinExistence type="inferred from homology"/>
<keyword evidence="11" id="KW-0482">Metalloprotease</keyword>
<dbReference type="GO" id="GO:0008237">
    <property type="term" value="F:metallopeptidase activity"/>
    <property type="evidence" value="ECO:0007669"/>
    <property type="project" value="UniProtKB-KW"/>
</dbReference>
<accession>A0A8J8MF18</accession>
<evidence type="ECO:0000256" key="1">
    <source>
        <dbReference type="ARBA" id="ARBA00001947"/>
    </source>
</evidence>
<evidence type="ECO:0000256" key="3">
    <source>
        <dbReference type="ARBA" id="ARBA00007931"/>
    </source>
</evidence>
<evidence type="ECO:0000256" key="9">
    <source>
        <dbReference type="ARBA" id="ARBA00022833"/>
    </source>
</evidence>
<keyword evidence="5 14" id="KW-0645">Protease</keyword>
<evidence type="ECO:0000256" key="11">
    <source>
        <dbReference type="ARBA" id="ARBA00023049"/>
    </source>
</evidence>
<evidence type="ECO:0000256" key="6">
    <source>
        <dbReference type="ARBA" id="ARBA00022692"/>
    </source>
</evidence>
<feature type="transmembrane region" description="Helical" evidence="13">
    <location>
        <begin position="6"/>
        <end position="26"/>
    </location>
</feature>
<evidence type="ECO:0000256" key="2">
    <source>
        <dbReference type="ARBA" id="ARBA00004651"/>
    </source>
</evidence>
<sequence length="201" mass="22944">MEAIKLLIEIAISFVCAVIVVCVHEYPRIICYKYLVHPLYKKETKVSFNPLKYMDPFGIISFMFLGAGWQKPFSFNTGRLRDKKKGLISITLIGILSNLLLMAVLIPIFVSTFQQNYYVTKFLFILILFNLAIVVVNLLPVPPFDMVKIIQALNPRAYFKFVQYEKVIQALFILFLASGFISTLVNIIINSIFSTMIVNGV</sequence>
<dbReference type="EMBL" id="CP058561">
    <property type="protein sequence ID" value="QUH31787.1"/>
    <property type="molecule type" value="Genomic_DNA"/>
</dbReference>
<comment type="subcellular location">
    <subcellularLocation>
        <location evidence="2">Cell membrane</location>
        <topology evidence="2">Multi-pass membrane protein</topology>
    </subcellularLocation>
</comment>
<dbReference type="RefSeq" id="WP_212691718.1">
    <property type="nucleotide sequence ID" value="NZ_CAJXUH010000010.1"/>
</dbReference>
<name>A0A8J8MF18_9FIRM</name>
<evidence type="ECO:0000256" key="10">
    <source>
        <dbReference type="ARBA" id="ARBA00022989"/>
    </source>
</evidence>
<organism evidence="14 15">
    <name type="scientific">Vallitalea guaymasensis</name>
    <dbReference type="NCBI Taxonomy" id="1185412"/>
    <lineage>
        <taxon>Bacteria</taxon>
        <taxon>Bacillati</taxon>
        <taxon>Bacillota</taxon>
        <taxon>Clostridia</taxon>
        <taxon>Lachnospirales</taxon>
        <taxon>Vallitaleaceae</taxon>
        <taxon>Vallitalea</taxon>
    </lineage>
</organism>
<evidence type="ECO:0000256" key="8">
    <source>
        <dbReference type="ARBA" id="ARBA00022801"/>
    </source>
</evidence>
<keyword evidence="9" id="KW-0862">Zinc</keyword>
<dbReference type="GO" id="GO:0046872">
    <property type="term" value="F:metal ion binding"/>
    <property type="evidence" value="ECO:0007669"/>
    <property type="project" value="UniProtKB-KW"/>
</dbReference>
<keyword evidence="8" id="KW-0378">Hydrolase</keyword>
<dbReference type="InterPro" id="IPR044537">
    <property type="entry name" value="Rip2-like"/>
</dbReference>
<dbReference type="PANTHER" id="PTHR35864">
    <property type="entry name" value="ZINC METALLOPROTEASE MJ0611-RELATED"/>
    <property type="match status" value="1"/>
</dbReference>
<comment type="cofactor">
    <cofactor evidence="1">
        <name>Zn(2+)</name>
        <dbReference type="ChEBI" id="CHEBI:29105"/>
    </cofactor>
</comment>
<dbReference type="GO" id="GO:0005886">
    <property type="term" value="C:plasma membrane"/>
    <property type="evidence" value="ECO:0007669"/>
    <property type="project" value="UniProtKB-SubCell"/>
</dbReference>
<evidence type="ECO:0000256" key="12">
    <source>
        <dbReference type="ARBA" id="ARBA00023136"/>
    </source>
</evidence>
<keyword evidence="6 13" id="KW-0812">Transmembrane</keyword>
<evidence type="ECO:0000256" key="13">
    <source>
        <dbReference type="SAM" id="Phobius"/>
    </source>
</evidence>
<keyword evidence="7" id="KW-0479">Metal-binding</keyword>
<gene>
    <name evidence="14" type="ORF">HYG85_23775</name>
</gene>
<dbReference type="InterPro" id="IPR052348">
    <property type="entry name" value="Metallopeptidase_M50B"/>
</dbReference>
<comment type="similarity">
    <text evidence="3">Belongs to the peptidase M50B family.</text>
</comment>
<dbReference type="GO" id="GO:0006508">
    <property type="term" value="P:proteolysis"/>
    <property type="evidence" value="ECO:0007669"/>
    <property type="project" value="UniProtKB-KW"/>
</dbReference>
<keyword evidence="12 13" id="KW-0472">Membrane</keyword>
<reference evidence="14 15" key="1">
    <citation type="submission" date="2020-07" db="EMBL/GenBank/DDBJ databases">
        <title>Vallitalea guaymasensis genome.</title>
        <authorList>
            <person name="Postec A."/>
        </authorList>
    </citation>
    <scope>NUCLEOTIDE SEQUENCE [LARGE SCALE GENOMIC DNA]</scope>
    <source>
        <strain evidence="14 15">Ra1766G1</strain>
    </source>
</reference>
<evidence type="ECO:0000256" key="4">
    <source>
        <dbReference type="ARBA" id="ARBA00022475"/>
    </source>
</evidence>
<feature type="transmembrane region" description="Helical" evidence="13">
    <location>
        <begin position="87"/>
        <end position="110"/>
    </location>
</feature>